<gene>
    <name evidence="2" type="ORF">RDI58_020579</name>
</gene>
<proteinExistence type="predicted"/>
<evidence type="ECO:0000313" key="2">
    <source>
        <dbReference type="EMBL" id="KAK6782783.1"/>
    </source>
</evidence>
<evidence type="ECO:0000256" key="1">
    <source>
        <dbReference type="SAM" id="MobiDB-lite"/>
    </source>
</evidence>
<keyword evidence="3" id="KW-1185">Reference proteome</keyword>
<comment type="caution">
    <text evidence="2">The sequence shown here is derived from an EMBL/GenBank/DDBJ whole genome shotgun (WGS) entry which is preliminary data.</text>
</comment>
<dbReference type="EMBL" id="JBANQN010000008">
    <property type="protein sequence ID" value="KAK6782783.1"/>
    <property type="molecule type" value="Genomic_DNA"/>
</dbReference>
<evidence type="ECO:0000313" key="3">
    <source>
        <dbReference type="Proteomes" id="UP001371456"/>
    </source>
</evidence>
<sequence length="130" mass="14896">MSDAKRKTLCDFFPRSDIPTKGKSHDCEPRNANPRNVNRSNLGKEHVVNEETTYRTMAKFFCQSGTSPKSVEAVHFKKLTAYLNPKFCPSSAILSRYCLELYEEEKAKVKEILRSLNGRIVRKHVLISFA</sequence>
<protein>
    <submittedName>
        <fullName evidence="2">Uncharacterized protein</fullName>
    </submittedName>
</protein>
<accession>A0AAN8TDU1</accession>
<dbReference type="AlphaFoldDB" id="A0AAN8TDU1"/>
<organism evidence="2 3">
    <name type="scientific">Solanum bulbocastanum</name>
    <name type="common">Wild potato</name>
    <dbReference type="NCBI Taxonomy" id="147425"/>
    <lineage>
        <taxon>Eukaryota</taxon>
        <taxon>Viridiplantae</taxon>
        <taxon>Streptophyta</taxon>
        <taxon>Embryophyta</taxon>
        <taxon>Tracheophyta</taxon>
        <taxon>Spermatophyta</taxon>
        <taxon>Magnoliopsida</taxon>
        <taxon>eudicotyledons</taxon>
        <taxon>Gunneridae</taxon>
        <taxon>Pentapetalae</taxon>
        <taxon>asterids</taxon>
        <taxon>lamiids</taxon>
        <taxon>Solanales</taxon>
        <taxon>Solanaceae</taxon>
        <taxon>Solanoideae</taxon>
        <taxon>Solaneae</taxon>
        <taxon>Solanum</taxon>
    </lineage>
</organism>
<feature type="region of interest" description="Disordered" evidence="1">
    <location>
        <begin position="21"/>
        <end position="44"/>
    </location>
</feature>
<reference evidence="2 3" key="1">
    <citation type="submission" date="2024-02" db="EMBL/GenBank/DDBJ databases">
        <title>de novo genome assembly of Solanum bulbocastanum strain 11H21.</title>
        <authorList>
            <person name="Hosaka A.J."/>
        </authorList>
    </citation>
    <scope>NUCLEOTIDE SEQUENCE [LARGE SCALE GENOMIC DNA]</scope>
    <source>
        <tissue evidence="2">Young leaves</tissue>
    </source>
</reference>
<dbReference type="Proteomes" id="UP001371456">
    <property type="component" value="Unassembled WGS sequence"/>
</dbReference>
<name>A0AAN8TDU1_SOLBU</name>